<dbReference type="GO" id="GO:0031347">
    <property type="term" value="P:regulation of defense response"/>
    <property type="evidence" value="ECO:0007669"/>
    <property type="project" value="UniProtKB-UniRule"/>
</dbReference>
<accession>A0A6G1BYB6</accession>
<organism evidence="9 10">
    <name type="scientific">Oryza meyeriana var. granulata</name>
    <dbReference type="NCBI Taxonomy" id="110450"/>
    <lineage>
        <taxon>Eukaryota</taxon>
        <taxon>Viridiplantae</taxon>
        <taxon>Streptophyta</taxon>
        <taxon>Embryophyta</taxon>
        <taxon>Tracheophyta</taxon>
        <taxon>Spermatophyta</taxon>
        <taxon>Magnoliopsida</taxon>
        <taxon>Liliopsida</taxon>
        <taxon>Poales</taxon>
        <taxon>Poaceae</taxon>
        <taxon>BOP clade</taxon>
        <taxon>Oryzoideae</taxon>
        <taxon>Oryzeae</taxon>
        <taxon>Oryzinae</taxon>
        <taxon>Oryza</taxon>
        <taxon>Oryza meyeriana</taxon>
    </lineage>
</organism>
<evidence type="ECO:0000313" key="9">
    <source>
        <dbReference type="EMBL" id="KAF0892761.1"/>
    </source>
</evidence>
<dbReference type="GO" id="GO:0005634">
    <property type="term" value="C:nucleus"/>
    <property type="evidence" value="ECO:0007669"/>
    <property type="project" value="UniProtKB-SubCell"/>
</dbReference>
<evidence type="ECO:0000256" key="5">
    <source>
        <dbReference type="ARBA" id="ARBA00023163"/>
    </source>
</evidence>
<keyword evidence="2 6" id="KW-1184">Jasmonic acid signaling pathway</keyword>
<dbReference type="PANTHER" id="PTHR33077">
    <property type="entry name" value="PROTEIN TIFY 4A-RELATED-RELATED"/>
    <property type="match status" value="1"/>
</dbReference>
<feature type="region of interest" description="Disordered" evidence="7">
    <location>
        <begin position="144"/>
        <end position="171"/>
    </location>
</feature>
<comment type="similarity">
    <text evidence="1 6">Belongs to the TIFY/JAZ family.</text>
</comment>
<dbReference type="PROSITE" id="PS51320">
    <property type="entry name" value="TIFY"/>
    <property type="match status" value="1"/>
</dbReference>
<evidence type="ECO:0000256" key="4">
    <source>
        <dbReference type="ARBA" id="ARBA00023015"/>
    </source>
</evidence>
<comment type="domain">
    <text evidence="6">The jas domain is required for interaction with COI1.</text>
</comment>
<comment type="function">
    <text evidence="6">Repressor of jasmonate responses.</text>
</comment>
<evidence type="ECO:0000256" key="7">
    <source>
        <dbReference type="SAM" id="MobiDB-lite"/>
    </source>
</evidence>
<gene>
    <name evidence="9" type="ORF">E2562_017724</name>
</gene>
<protein>
    <recommendedName>
        <fullName evidence="6">Protein TIFY</fullName>
    </recommendedName>
    <alternativeName>
        <fullName evidence="6">Jasmonate ZIM domain-containing protein</fullName>
    </alternativeName>
</protein>
<dbReference type="Pfam" id="PF06200">
    <property type="entry name" value="tify"/>
    <property type="match status" value="1"/>
</dbReference>
<keyword evidence="10" id="KW-1185">Reference proteome</keyword>
<dbReference type="PANTHER" id="PTHR33077:SF64">
    <property type="entry name" value="PROTEIN TIFY"/>
    <property type="match status" value="1"/>
</dbReference>
<feature type="domain" description="Tify" evidence="8">
    <location>
        <begin position="72"/>
        <end position="107"/>
    </location>
</feature>
<dbReference type="AlphaFoldDB" id="A0A6G1BYB6"/>
<evidence type="ECO:0000313" key="10">
    <source>
        <dbReference type="Proteomes" id="UP000479710"/>
    </source>
</evidence>
<name>A0A6G1BYB6_9ORYZ</name>
<dbReference type="OrthoDB" id="694307at2759"/>
<keyword evidence="3" id="KW-0832">Ubl conjugation</keyword>
<keyword evidence="4" id="KW-0805">Transcription regulation</keyword>
<evidence type="ECO:0000256" key="2">
    <source>
        <dbReference type="ARBA" id="ARBA00022819"/>
    </source>
</evidence>
<evidence type="ECO:0000259" key="8">
    <source>
        <dbReference type="PROSITE" id="PS51320"/>
    </source>
</evidence>
<dbReference type="InterPro" id="IPR018467">
    <property type="entry name" value="CCT_CS"/>
</dbReference>
<dbReference type="Pfam" id="PF09425">
    <property type="entry name" value="Jas_motif"/>
    <property type="match status" value="1"/>
</dbReference>
<keyword evidence="5" id="KW-0804">Transcription</keyword>
<dbReference type="GO" id="GO:2000022">
    <property type="term" value="P:regulation of jasmonic acid mediated signaling pathway"/>
    <property type="evidence" value="ECO:0007669"/>
    <property type="project" value="UniProtKB-UniRule"/>
</dbReference>
<sequence>MAAVDCAGGRRRFAVACGVLSRCVKAEAAAGKMSAVVKPNSHLAAAASTMLLMPGANVMPDVREEEEAGCGAARRAQQLTIMYGGRVMVFDDFPAESAAELVRVAAGAGQDDVQHGCSGLAADLPVARKASLQRFMEKRRARLGATAPYSSRPSPSPSPFAANAGKEDGDSGCCLVLGTPGSCRAAR</sequence>
<comment type="subcellular location">
    <subcellularLocation>
        <location evidence="6">Nucleus</location>
    </subcellularLocation>
</comment>
<dbReference type="InterPro" id="IPR040390">
    <property type="entry name" value="TIFY/JAZ"/>
</dbReference>
<dbReference type="Proteomes" id="UP000479710">
    <property type="component" value="Unassembled WGS sequence"/>
</dbReference>
<keyword evidence="6" id="KW-0539">Nucleus</keyword>
<evidence type="ECO:0000256" key="3">
    <source>
        <dbReference type="ARBA" id="ARBA00022843"/>
    </source>
</evidence>
<dbReference type="InterPro" id="IPR010399">
    <property type="entry name" value="Tify_dom"/>
</dbReference>
<feature type="compositionally biased region" description="Low complexity" evidence="7">
    <location>
        <begin position="145"/>
        <end position="164"/>
    </location>
</feature>
<dbReference type="EMBL" id="SPHZ02000011">
    <property type="protein sequence ID" value="KAF0892761.1"/>
    <property type="molecule type" value="Genomic_DNA"/>
</dbReference>
<proteinExistence type="inferred from homology"/>
<evidence type="ECO:0000256" key="6">
    <source>
        <dbReference type="RuleBase" id="RU369065"/>
    </source>
</evidence>
<evidence type="ECO:0000256" key="1">
    <source>
        <dbReference type="ARBA" id="ARBA00008614"/>
    </source>
</evidence>
<dbReference type="GO" id="GO:0009611">
    <property type="term" value="P:response to wounding"/>
    <property type="evidence" value="ECO:0007669"/>
    <property type="project" value="UniProtKB-UniRule"/>
</dbReference>
<dbReference type="SMART" id="SM00979">
    <property type="entry name" value="TIFY"/>
    <property type="match status" value="1"/>
</dbReference>
<comment type="caution">
    <text evidence="9">The sequence shown here is derived from an EMBL/GenBank/DDBJ whole genome shotgun (WGS) entry which is preliminary data.</text>
</comment>
<reference evidence="9 10" key="1">
    <citation type="submission" date="2019-11" db="EMBL/GenBank/DDBJ databases">
        <title>Whole genome sequence of Oryza granulata.</title>
        <authorList>
            <person name="Li W."/>
        </authorList>
    </citation>
    <scope>NUCLEOTIDE SEQUENCE [LARGE SCALE GENOMIC DNA]</scope>
    <source>
        <strain evidence="10">cv. Menghai</strain>
        <tissue evidence="9">Leaf</tissue>
    </source>
</reference>